<organism evidence="1 2">
    <name type="scientific">Gossypium laxum</name>
    <dbReference type="NCBI Taxonomy" id="34288"/>
    <lineage>
        <taxon>Eukaryota</taxon>
        <taxon>Viridiplantae</taxon>
        <taxon>Streptophyta</taxon>
        <taxon>Embryophyta</taxon>
        <taxon>Tracheophyta</taxon>
        <taxon>Spermatophyta</taxon>
        <taxon>Magnoliopsida</taxon>
        <taxon>eudicotyledons</taxon>
        <taxon>Gunneridae</taxon>
        <taxon>Pentapetalae</taxon>
        <taxon>rosids</taxon>
        <taxon>malvids</taxon>
        <taxon>Malvales</taxon>
        <taxon>Malvaceae</taxon>
        <taxon>Malvoideae</taxon>
        <taxon>Gossypium</taxon>
    </lineage>
</organism>
<proteinExistence type="predicted"/>
<accession>A0A7J9B3Z5</accession>
<gene>
    <name evidence="1" type="ORF">Golax_022966</name>
</gene>
<dbReference type="AlphaFoldDB" id="A0A7J9B3Z5"/>
<reference evidence="1 2" key="1">
    <citation type="journal article" date="2019" name="Genome Biol. Evol.">
        <title>Insights into the evolution of the New World diploid cottons (Gossypium, subgenus Houzingenia) based on genome sequencing.</title>
        <authorList>
            <person name="Grover C.E."/>
            <person name="Arick M.A. 2nd"/>
            <person name="Thrash A."/>
            <person name="Conover J.L."/>
            <person name="Sanders W.S."/>
            <person name="Peterson D.G."/>
            <person name="Frelichowski J.E."/>
            <person name="Scheffler J.A."/>
            <person name="Scheffler B.E."/>
            <person name="Wendel J.F."/>
        </authorList>
    </citation>
    <scope>NUCLEOTIDE SEQUENCE [LARGE SCALE GENOMIC DNA]</scope>
    <source>
        <strain evidence="1">4</strain>
        <tissue evidence="1">Leaf</tissue>
    </source>
</reference>
<comment type="caution">
    <text evidence="1">The sequence shown here is derived from an EMBL/GenBank/DDBJ whole genome shotgun (WGS) entry which is preliminary data.</text>
</comment>
<sequence length="20" mass="2388">MLMRQSLTCSTDLMRGLRQF</sequence>
<name>A0A7J9B3Z5_9ROSI</name>
<dbReference type="EMBL" id="JABEZV010448108">
    <property type="protein sequence ID" value="MBA0730963.1"/>
    <property type="molecule type" value="Genomic_DNA"/>
</dbReference>
<protein>
    <submittedName>
        <fullName evidence="1">Uncharacterized protein</fullName>
    </submittedName>
</protein>
<evidence type="ECO:0000313" key="2">
    <source>
        <dbReference type="Proteomes" id="UP000593574"/>
    </source>
</evidence>
<evidence type="ECO:0000313" key="1">
    <source>
        <dbReference type="EMBL" id="MBA0730963.1"/>
    </source>
</evidence>
<keyword evidence="2" id="KW-1185">Reference proteome</keyword>
<dbReference type="Proteomes" id="UP000593574">
    <property type="component" value="Unassembled WGS sequence"/>
</dbReference>